<keyword evidence="3 4" id="KW-0732">Signal</keyword>
<protein>
    <submittedName>
        <fullName evidence="6">Sugar ABC transporter substrate-binding protein</fullName>
    </submittedName>
</protein>
<gene>
    <name evidence="6" type="ORF">DBZ36_11885</name>
</gene>
<proteinExistence type="inferred from homology"/>
<dbReference type="EMBL" id="RAQO01000006">
    <property type="protein sequence ID" value="RKF17943.1"/>
    <property type="molecule type" value="Genomic_DNA"/>
</dbReference>
<dbReference type="PANTHER" id="PTHR46847:SF1">
    <property type="entry name" value="D-ALLOSE-BINDING PERIPLASMIC PROTEIN-RELATED"/>
    <property type="match status" value="1"/>
</dbReference>
<dbReference type="InterPro" id="IPR028082">
    <property type="entry name" value="Peripla_BP_I"/>
</dbReference>
<evidence type="ECO:0000256" key="1">
    <source>
        <dbReference type="ARBA" id="ARBA00004196"/>
    </source>
</evidence>
<evidence type="ECO:0000313" key="6">
    <source>
        <dbReference type="EMBL" id="RKF17943.1"/>
    </source>
</evidence>
<dbReference type="Proteomes" id="UP000286482">
    <property type="component" value="Unassembled WGS sequence"/>
</dbReference>
<evidence type="ECO:0000256" key="3">
    <source>
        <dbReference type="ARBA" id="ARBA00022729"/>
    </source>
</evidence>
<keyword evidence="7" id="KW-1185">Reference proteome</keyword>
<feature type="chain" id="PRO_5019244365" evidence="4">
    <location>
        <begin position="25"/>
        <end position="319"/>
    </location>
</feature>
<dbReference type="PANTHER" id="PTHR46847">
    <property type="entry name" value="D-ALLOSE-BINDING PERIPLASMIC PROTEIN-RELATED"/>
    <property type="match status" value="1"/>
</dbReference>
<evidence type="ECO:0000256" key="2">
    <source>
        <dbReference type="ARBA" id="ARBA00007639"/>
    </source>
</evidence>
<dbReference type="GO" id="GO:0055085">
    <property type="term" value="P:transmembrane transport"/>
    <property type="evidence" value="ECO:0007669"/>
    <property type="project" value="UniProtKB-ARBA"/>
</dbReference>
<evidence type="ECO:0000313" key="7">
    <source>
        <dbReference type="Proteomes" id="UP000286482"/>
    </source>
</evidence>
<comment type="subcellular location">
    <subcellularLocation>
        <location evidence="1">Cell envelope</location>
    </subcellularLocation>
</comment>
<dbReference type="InterPro" id="IPR025997">
    <property type="entry name" value="SBP_2_dom"/>
</dbReference>
<accession>A0A420EBB2</accession>
<dbReference type="AlphaFoldDB" id="A0A420EBB2"/>
<feature type="signal peptide" evidence="4">
    <location>
        <begin position="1"/>
        <end position="24"/>
    </location>
</feature>
<organism evidence="6 7">
    <name type="scientific">Alginatibacterium sediminis</name>
    <dbReference type="NCBI Taxonomy" id="2164068"/>
    <lineage>
        <taxon>Bacteria</taxon>
        <taxon>Pseudomonadati</taxon>
        <taxon>Pseudomonadota</taxon>
        <taxon>Gammaproteobacteria</taxon>
        <taxon>Alteromonadales</taxon>
        <taxon>Alteromonadaceae</taxon>
        <taxon>Alginatibacterium</taxon>
    </lineage>
</organism>
<name>A0A420EBB2_9ALTE</name>
<dbReference type="GO" id="GO:0030246">
    <property type="term" value="F:carbohydrate binding"/>
    <property type="evidence" value="ECO:0007669"/>
    <property type="project" value="UniProtKB-ARBA"/>
</dbReference>
<reference evidence="6 7" key="1">
    <citation type="submission" date="2018-09" db="EMBL/GenBank/DDBJ databases">
        <authorList>
            <person name="Wang Z."/>
        </authorList>
    </citation>
    <scope>NUCLEOTIDE SEQUENCE [LARGE SCALE GENOMIC DNA]</scope>
    <source>
        <strain evidence="6 7">ALS 81</strain>
    </source>
</reference>
<evidence type="ECO:0000259" key="5">
    <source>
        <dbReference type="Pfam" id="PF13407"/>
    </source>
</evidence>
<dbReference type="Gene3D" id="3.40.50.2300">
    <property type="match status" value="2"/>
</dbReference>
<dbReference type="CDD" id="cd01536">
    <property type="entry name" value="PBP1_ABC_sugar_binding-like"/>
    <property type="match status" value="1"/>
</dbReference>
<comment type="caution">
    <text evidence="6">The sequence shown here is derived from an EMBL/GenBank/DDBJ whole genome shotgun (WGS) entry which is preliminary data.</text>
</comment>
<dbReference type="SUPFAM" id="SSF53822">
    <property type="entry name" value="Periplasmic binding protein-like I"/>
    <property type="match status" value="1"/>
</dbReference>
<dbReference type="GO" id="GO:0030313">
    <property type="term" value="C:cell envelope"/>
    <property type="evidence" value="ECO:0007669"/>
    <property type="project" value="UniProtKB-SubCell"/>
</dbReference>
<evidence type="ECO:0000256" key="4">
    <source>
        <dbReference type="SAM" id="SignalP"/>
    </source>
</evidence>
<dbReference type="Pfam" id="PF13407">
    <property type="entry name" value="Peripla_BP_4"/>
    <property type="match status" value="1"/>
</dbReference>
<feature type="domain" description="Periplasmic binding protein" evidence="5">
    <location>
        <begin position="43"/>
        <end position="291"/>
    </location>
</feature>
<sequence length="319" mass="33532">MKMSKVLGSIVAIAMLASSTLSFAKDITIGLSVDQLFESRVGVTDAIKAEAAKQGYKLIEVVADGDAQTQNSQIQSLVTQEVDAILVCAVDQNTIERALIGAKRAGIPVVAYDRALPDSRAVDAFVGPDSISDGLAAGQHMVDQLKGLSGDIVVLELLGALNDQNGIDRSKGFNDALKQLPNVEIVAMPTDWDSARALAATQNAFQANPDIKAVFAATDTQIPSIETVLTDIDKMKSVGEEGHVVVTGVNGSNDGYEATRKGFADGIVVMDLALTGQTAVHLATALINGEKVEMTNVIPGSFYTSENIESNKATIWGAK</sequence>
<comment type="similarity">
    <text evidence="2">Belongs to the bacterial solute-binding protein 2 family.</text>
</comment>